<evidence type="ECO:0000313" key="2">
    <source>
        <dbReference type="EMBL" id="RUS33909.1"/>
    </source>
</evidence>
<dbReference type="SUPFAM" id="SSF53335">
    <property type="entry name" value="S-adenosyl-L-methionine-dependent methyltransferases"/>
    <property type="match status" value="1"/>
</dbReference>
<gene>
    <name evidence="2" type="ORF">BC938DRAFT_483285</name>
</gene>
<reference evidence="2 3" key="1">
    <citation type="journal article" date="2018" name="New Phytol.">
        <title>Phylogenomics of Endogonaceae and evolution of mycorrhizas within Mucoromycota.</title>
        <authorList>
            <person name="Chang Y."/>
            <person name="Desiro A."/>
            <person name="Na H."/>
            <person name="Sandor L."/>
            <person name="Lipzen A."/>
            <person name="Clum A."/>
            <person name="Barry K."/>
            <person name="Grigoriev I.V."/>
            <person name="Martin F.M."/>
            <person name="Stajich J.E."/>
            <person name="Smith M.E."/>
            <person name="Bonito G."/>
            <person name="Spatafora J.W."/>
        </authorList>
    </citation>
    <scope>NUCLEOTIDE SEQUENCE [LARGE SCALE GENOMIC DNA]</scope>
    <source>
        <strain evidence="2 3">AD002</strain>
    </source>
</reference>
<accession>A0A433QVT5</accession>
<dbReference type="Proteomes" id="UP000274822">
    <property type="component" value="Unassembled WGS sequence"/>
</dbReference>
<comment type="caution">
    <text evidence="2">The sequence shown here is derived from an EMBL/GenBank/DDBJ whole genome shotgun (WGS) entry which is preliminary data.</text>
</comment>
<keyword evidence="3" id="KW-1185">Reference proteome</keyword>
<dbReference type="EMBL" id="RBNJ01000844">
    <property type="protein sequence ID" value="RUS33909.1"/>
    <property type="molecule type" value="Genomic_DNA"/>
</dbReference>
<organism evidence="2 3">
    <name type="scientific">Jimgerdemannia flammicorona</name>
    <dbReference type="NCBI Taxonomy" id="994334"/>
    <lineage>
        <taxon>Eukaryota</taxon>
        <taxon>Fungi</taxon>
        <taxon>Fungi incertae sedis</taxon>
        <taxon>Mucoromycota</taxon>
        <taxon>Mucoromycotina</taxon>
        <taxon>Endogonomycetes</taxon>
        <taxon>Endogonales</taxon>
        <taxon>Endogonaceae</taxon>
        <taxon>Jimgerdemannia</taxon>
    </lineage>
</organism>
<keyword evidence="1" id="KW-0812">Transmembrane</keyword>
<name>A0A433QVT5_9FUNG</name>
<dbReference type="Gene3D" id="3.40.50.150">
    <property type="entry name" value="Vaccinia Virus protein VP39"/>
    <property type="match status" value="1"/>
</dbReference>
<sequence>MHSTGKLLHSARSTMRTIPRSLRLTATLSFLFTYPILFFTTSHLTSLLYGFVLATILAYYVPVLSEILHHHLGLSPAENNPNEPAESDMYGLNHALLNLHVPPQTWWFNVGLWGRDGMTFEEACRALVNKVAEAAGVKEGGRVLETDGKGVLDSMAGDNSPVLPFLSHTLSALYGCYVTGITNETTQHTLATSRLTTRSPTHPGPHPRLLLGDASNLASTPNLLPPASPLFDAILSIDSAYHYNTRWSFLASALPILRPSGSVALADVALHPAAVPTTPWRRWALRAVCAMGRIPFENMVTRAEYEARMRTIGFVDVKFEVVPPEKVFGGLAEFIKRQRQKCEEVGVRTAPVTSVGLAVVEWMCGWFRGGEVCEFVIVSGRKADK</sequence>
<protein>
    <recommendedName>
        <fullName evidence="4">S-adenosyl-L-methionine-dependent methyltransferase</fullName>
    </recommendedName>
</protein>
<evidence type="ECO:0008006" key="4">
    <source>
        <dbReference type="Google" id="ProtNLM"/>
    </source>
</evidence>
<keyword evidence="1" id="KW-1133">Transmembrane helix</keyword>
<dbReference type="InterPro" id="IPR029063">
    <property type="entry name" value="SAM-dependent_MTases_sf"/>
</dbReference>
<dbReference type="AlphaFoldDB" id="A0A433QVT5"/>
<evidence type="ECO:0000313" key="3">
    <source>
        <dbReference type="Proteomes" id="UP000274822"/>
    </source>
</evidence>
<evidence type="ECO:0000256" key="1">
    <source>
        <dbReference type="SAM" id="Phobius"/>
    </source>
</evidence>
<feature type="transmembrane region" description="Helical" evidence="1">
    <location>
        <begin position="21"/>
        <end position="40"/>
    </location>
</feature>
<keyword evidence="1" id="KW-0472">Membrane</keyword>
<proteinExistence type="predicted"/>